<organism evidence="1 2">
    <name type="scientific">Cetraspora pellucida</name>
    <dbReference type="NCBI Taxonomy" id="1433469"/>
    <lineage>
        <taxon>Eukaryota</taxon>
        <taxon>Fungi</taxon>
        <taxon>Fungi incertae sedis</taxon>
        <taxon>Mucoromycota</taxon>
        <taxon>Glomeromycotina</taxon>
        <taxon>Glomeromycetes</taxon>
        <taxon>Diversisporales</taxon>
        <taxon>Gigasporaceae</taxon>
        <taxon>Cetraspora</taxon>
    </lineage>
</organism>
<comment type="caution">
    <text evidence="1">The sequence shown here is derived from an EMBL/GenBank/DDBJ whole genome shotgun (WGS) entry which is preliminary data.</text>
</comment>
<keyword evidence="2" id="KW-1185">Reference proteome</keyword>
<proteinExistence type="predicted"/>
<name>A0ACA9Q3I2_9GLOM</name>
<gene>
    <name evidence="1" type="ORF">SPELUC_LOCUS12850</name>
</gene>
<reference evidence="1" key="1">
    <citation type="submission" date="2021-06" db="EMBL/GenBank/DDBJ databases">
        <authorList>
            <person name="Kallberg Y."/>
            <person name="Tangrot J."/>
            <person name="Rosling A."/>
        </authorList>
    </citation>
    <scope>NUCLEOTIDE SEQUENCE</scope>
    <source>
        <strain evidence="1">28 12/20/2015</strain>
    </source>
</reference>
<evidence type="ECO:0000313" key="2">
    <source>
        <dbReference type="Proteomes" id="UP000789366"/>
    </source>
</evidence>
<sequence length="60" mass="7128">VFDPTKPIYTNHENIEEFLIYFEAYATSKDWNNNKKKPSNCTSYSRQIETINNTVKKKQP</sequence>
<evidence type="ECO:0000313" key="1">
    <source>
        <dbReference type="EMBL" id="CAG8727353.1"/>
    </source>
</evidence>
<protein>
    <submittedName>
        <fullName evidence="1">1444_t:CDS:1</fullName>
    </submittedName>
</protein>
<feature type="non-terminal residue" evidence="1">
    <location>
        <position position="1"/>
    </location>
</feature>
<accession>A0ACA9Q3I2</accession>
<dbReference type="Proteomes" id="UP000789366">
    <property type="component" value="Unassembled WGS sequence"/>
</dbReference>
<dbReference type="EMBL" id="CAJVPW010031811">
    <property type="protein sequence ID" value="CAG8727353.1"/>
    <property type="molecule type" value="Genomic_DNA"/>
</dbReference>